<dbReference type="Proteomes" id="UP000242381">
    <property type="component" value="Unassembled WGS sequence"/>
</dbReference>
<protein>
    <submittedName>
        <fullName evidence="1">Uncharacterized protein</fullName>
    </submittedName>
</protein>
<evidence type="ECO:0000313" key="2">
    <source>
        <dbReference type="Proteomes" id="UP000242381"/>
    </source>
</evidence>
<gene>
    <name evidence="1" type="ORF">BCV71DRAFT_189229</name>
</gene>
<dbReference type="EMBL" id="KV921538">
    <property type="protein sequence ID" value="ORE13425.1"/>
    <property type="molecule type" value="Genomic_DNA"/>
</dbReference>
<sequence length="65" mass="7276">IVQQALTLGAVVFSFPEGLFSSRQATYHAIQGQIGVLKRVKHLSIVVEQCLLMIDIKINDCNQYE</sequence>
<proteinExistence type="predicted"/>
<feature type="non-terminal residue" evidence="1">
    <location>
        <position position="1"/>
    </location>
</feature>
<reference evidence="1 2" key="1">
    <citation type="journal article" date="2016" name="Proc. Natl. Acad. Sci. U.S.A.">
        <title>Lipid metabolic changes in an early divergent fungus govern the establishment of a mutualistic symbiosis with endobacteria.</title>
        <authorList>
            <person name="Lastovetsky O.A."/>
            <person name="Gaspar M.L."/>
            <person name="Mondo S.J."/>
            <person name="LaButti K.M."/>
            <person name="Sandor L."/>
            <person name="Grigoriev I.V."/>
            <person name="Henry S.A."/>
            <person name="Pawlowska T.E."/>
        </authorList>
    </citation>
    <scope>NUCLEOTIDE SEQUENCE [LARGE SCALE GENOMIC DNA]</scope>
    <source>
        <strain evidence="1 2">ATCC 11559</strain>
    </source>
</reference>
<dbReference type="AlphaFoldDB" id="A0A1X0RN03"/>
<name>A0A1X0RN03_RHIZD</name>
<evidence type="ECO:0000313" key="1">
    <source>
        <dbReference type="EMBL" id="ORE13425.1"/>
    </source>
</evidence>
<accession>A0A1X0RN03</accession>
<organism evidence="1 2">
    <name type="scientific">Rhizopus microsporus</name>
    <dbReference type="NCBI Taxonomy" id="58291"/>
    <lineage>
        <taxon>Eukaryota</taxon>
        <taxon>Fungi</taxon>
        <taxon>Fungi incertae sedis</taxon>
        <taxon>Mucoromycota</taxon>
        <taxon>Mucoromycotina</taxon>
        <taxon>Mucoromycetes</taxon>
        <taxon>Mucorales</taxon>
        <taxon>Mucorineae</taxon>
        <taxon>Rhizopodaceae</taxon>
        <taxon>Rhizopus</taxon>
    </lineage>
</organism>